<comment type="caution">
    <text evidence="1">The sequence shown here is derived from an EMBL/GenBank/DDBJ whole genome shotgun (WGS) entry which is preliminary data.</text>
</comment>
<protein>
    <submittedName>
        <fullName evidence="1">Gas vesicle protein GvpR</fullName>
    </submittedName>
</protein>
<dbReference type="AlphaFoldDB" id="A0A2L2X8K5"/>
<sequence length="85" mass="9777">MIEKVIDAVQSFFVANLNKQGSVIGVKKDGEIWRVQIEVAEDVEYMRKRARDDLMAIYEVGVGLNFQVTDFERKAMRPRDNALNT</sequence>
<dbReference type="Proteomes" id="UP000239549">
    <property type="component" value="Unassembled WGS sequence"/>
</dbReference>
<reference evidence="2" key="1">
    <citation type="submission" date="2018-02" db="EMBL/GenBank/DDBJ databases">
        <title>Genome sequence of Desulfocucumis palustris strain NAW-5.</title>
        <authorList>
            <person name="Watanabe M."/>
            <person name="Kojima H."/>
            <person name="Fukui M."/>
        </authorList>
    </citation>
    <scope>NUCLEOTIDE SEQUENCE [LARGE SCALE GENOMIC DNA]</scope>
    <source>
        <strain evidence="2">NAW-5</strain>
    </source>
</reference>
<keyword evidence="2" id="KW-1185">Reference proteome</keyword>
<dbReference type="EMBL" id="BFAV01000030">
    <property type="protein sequence ID" value="GBF32438.1"/>
    <property type="molecule type" value="Genomic_DNA"/>
</dbReference>
<gene>
    <name evidence="1" type="ORF">DCCM_0634</name>
</gene>
<organism evidence="1 2">
    <name type="scientific">Desulfocucumis palustris</name>
    <dbReference type="NCBI Taxonomy" id="1898651"/>
    <lineage>
        <taxon>Bacteria</taxon>
        <taxon>Bacillati</taxon>
        <taxon>Bacillota</taxon>
        <taxon>Clostridia</taxon>
        <taxon>Eubacteriales</taxon>
        <taxon>Desulfocucumaceae</taxon>
        <taxon>Desulfocucumis</taxon>
    </lineage>
</organism>
<name>A0A2L2X8K5_9FIRM</name>
<evidence type="ECO:0000313" key="1">
    <source>
        <dbReference type="EMBL" id="GBF32438.1"/>
    </source>
</evidence>
<dbReference type="RefSeq" id="WP_104370974.1">
    <property type="nucleotide sequence ID" value="NZ_BFAV01000030.1"/>
</dbReference>
<evidence type="ECO:0000313" key="2">
    <source>
        <dbReference type="Proteomes" id="UP000239549"/>
    </source>
</evidence>
<proteinExistence type="predicted"/>
<dbReference type="OrthoDB" id="1798488at2"/>
<accession>A0A2L2X8K5</accession>